<dbReference type="Proteomes" id="UP000577362">
    <property type="component" value="Unassembled WGS sequence"/>
</dbReference>
<protein>
    <recommendedName>
        <fullName evidence="3">ASCH domain-containing protein</fullName>
    </recommendedName>
</protein>
<evidence type="ECO:0008006" key="3">
    <source>
        <dbReference type="Google" id="ProtNLM"/>
    </source>
</evidence>
<evidence type="ECO:0000313" key="2">
    <source>
        <dbReference type="Proteomes" id="UP000577362"/>
    </source>
</evidence>
<comment type="caution">
    <text evidence="1">The sequence shown here is derived from an EMBL/GenBank/DDBJ whole genome shotgun (WGS) entry which is preliminary data.</text>
</comment>
<dbReference type="AlphaFoldDB" id="A0A840C2J9"/>
<gene>
    <name evidence="1" type="ORF">GGR16_002912</name>
</gene>
<evidence type="ECO:0000313" key="1">
    <source>
        <dbReference type="EMBL" id="MBB4017878.1"/>
    </source>
</evidence>
<accession>A0A840C2J9</accession>
<proteinExistence type="predicted"/>
<name>A0A840C2J9_9HYPH</name>
<sequence length="193" mass="21114">MLFKADILGKIAQGDVTLAFRRWTRPSVKVGTRLHTPCGVVEILSLTSCTEEALTTDDAVRAGYRDLAALRKDLVRRSTGELVRIAFRYAGADPRRALAQESALSEGDAEAIAKWLDALDSRSRRGPWTRRTLALVAQSPGVPARRLAEETGCAMPLFKTDMRKLGALGLTTSLAVGYRLSARGEAFLARDQR</sequence>
<organism evidence="1 2">
    <name type="scientific">Chelatococcus caeni</name>
    <dbReference type="NCBI Taxonomy" id="1348468"/>
    <lineage>
        <taxon>Bacteria</taxon>
        <taxon>Pseudomonadati</taxon>
        <taxon>Pseudomonadota</taxon>
        <taxon>Alphaproteobacteria</taxon>
        <taxon>Hyphomicrobiales</taxon>
        <taxon>Chelatococcaceae</taxon>
        <taxon>Chelatococcus</taxon>
    </lineage>
</organism>
<dbReference type="RefSeq" id="WP_183317027.1">
    <property type="nucleotide sequence ID" value="NZ_JACIEN010000003.1"/>
</dbReference>
<dbReference type="EMBL" id="JACIEN010000003">
    <property type="protein sequence ID" value="MBB4017878.1"/>
    <property type="molecule type" value="Genomic_DNA"/>
</dbReference>
<keyword evidence="2" id="KW-1185">Reference proteome</keyword>
<reference evidence="1 2" key="1">
    <citation type="submission" date="2020-08" db="EMBL/GenBank/DDBJ databases">
        <title>Genomic Encyclopedia of Type Strains, Phase IV (KMG-IV): sequencing the most valuable type-strain genomes for metagenomic binning, comparative biology and taxonomic classification.</title>
        <authorList>
            <person name="Goeker M."/>
        </authorList>
    </citation>
    <scope>NUCLEOTIDE SEQUENCE [LARGE SCALE GENOMIC DNA]</scope>
    <source>
        <strain evidence="1 2">DSM 103737</strain>
    </source>
</reference>